<keyword evidence="3" id="KW-1185">Reference proteome</keyword>
<evidence type="ECO:0000313" key="2">
    <source>
        <dbReference type="EMBL" id="PSL03602.1"/>
    </source>
</evidence>
<proteinExistence type="predicted"/>
<feature type="transmembrane region" description="Helical" evidence="1">
    <location>
        <begin position="17"/>
        <end position="34"/>
    </location>
</feature>
<comment type="caution">
    <text evidence="2">The sequence shown here is derived from an EMBL/GenBank/DDBJ whole genome shotgun (WGS) entry which is preliminary data.</text>
</comment>
<feature type="transmembrane region" description="Helical" evidence="1">
    <location>
        <begin position="89"/>
        <end position="107"/>
    </location>
</feature>
<keyword evidence="1" id="KW-0472">Membrane</keyword>
<dbReference type="Proteomes" id="UP000243528">
    <property type="component" value="Unassembled WGS sequence"/>
</dbReference>
<dbReference type="OrthoDB" id="5197852at2"/>
<keyword evidence="1" id="KW-1133">Transmembrane helix</keyword>
<sequence length="161" mass="16601">MTARDEPGRVFDGYARLYGPIAVAALGLVFMPIFDDQRVDLADGTIDRSFGTLWETAARVNGGPAVLGIVLALVLMTLCLVATFRPRSAGTPAGIAVVCVPVIVMLITKPRAGDPAPDLSAAGSAALAVVVFTAVLATTHAAHYARWSRTQAPSAVASSPA</sequence>
<protein>
    <submittedName>
        <fullName evidence="2">Uncharacterized protein</fullName>
    </submittedName>
</protein>
<dbReference type="EMBL" id="PYGE01000007">
    <property type="protein sequence ID" value="PSL03602.1"/>
    <property type="molecule type" value="Genomic_DNA"/>
</dbReference>
<organism evidence="2 3">
    <name type="scientific">Haloactinopolyspora alba</name>
    <dbReference type="NCBI Taxonomy" id="648780"/>
    <lineage>
        <taxon>Bacteria</taxon>
        <taxon>Bacillati</taxon>
        <taxon>Actinomycetota</taxon>
        <taxon>Actinomycetes</taxon>
        <taxon>Jiangellales</taxon>
        <taxon>Jiangellaceae</taxon>
        <taxon>Haloactinopolyspora</taxon>
    </lineage>
</organism>
<gene>
    <name evidence="2" type="ORF">CLV30_10783</name>
</gene>
<dbReference type="RefSeq" id="WP_129710981.1">
    <property type="nucleotide sequence ID" value="NZ_PYGE01000007.1"/>
</dbReference>
<keyword evidence="1" id="KW-0812">Transmembrane</keyword>
<evidence type="ECO:0000313" key="3">
    <source>
        <dbReference type="Proteomes" id="UP000243528"/>
    </source>
</evidence>
<feature type="transmembrane region" description="Helical" evidence="1">
    <location>
        <begin position="62"/>
        <end position="82"/>
    </location>
</feature>
<dbReference type="AlphaFoldDB" id="A0A2P8E2B9"/>
<name>A0A2P8E2B9_9ACTN</name>
<reference evidence="2 3" key="1">
    <citation type="submission" date="2018-03" db="EMBL/GenBank/DDBJ databases">
        <title>Genomic Encyclopedia of Archaeal and Bacterial Type Strains, Phase II (KMG-II): from individual species to whole genera.</title>
        <authorList>
            <person name="Goeker M."/>
        </authorList>
    </citation>
    <scope>NUCLEOTIDE SEQUENCE [LARGE SCALE GENOMIC DNA]</scope>
    <source>
        <strain evidence="2 3">DSM 45211</strain>
    </source>
</reference>
<evidence type="ECO:0000256" key="1">
    <source>
        <dbReference type="SAM" id="Phobius"/>
    </source>
</evidence>
<feature type="transmembrane region" description="Helical" evidence="1">
    <location>
        <begin position="119"/>
        <end position="139"/>
    </location>
</feature>
<accession>A0A2P8E2B9</accession>